<dbReference type="Pfam" id="PF22352">
    <property type="entry name" value="K319L-like_PKD"/>
    <property type="match status" value="4"/>
</dbReference>
<organism evidence="2 3">
    <name type="scientific">Anaeromyxobacter oryzae</name>
    <dbReference type="NCBI Taxonomy" id="2918170"/>
    <lineage>
        <taxon>Bacteria</taxon>
        <taxon>Pseudomonadati</taxon>
        <taxon>Myxococcota</taxon>
        <taxon>Myxococcia</taxon>
        <taxon>Myxococcales</taxon>
        <taxon>Cystobacterineae</taxon>
        <taxon>Anaeromyxobacteraceae</taxon>
        <taxon>Anaeromyxobacter</taxon>
    </lineage>
</organism>
<dbReference type="PROSITE" id="PS51257">
    <property type="entry name" value="PROKAR_LIPOPROTEIN"/>
    <property type="match status" value="1"/>
</dbReference>
<dbReference type="CDD" id="cd00146">
    <property type="entry name" value="PKD"/>
    <property type="match status" value="1"/>
</dbReference>
<name>A0ABM7WPT1_9BACT</name>
<dbReference type="SUPFAM" id="SSF49299">
    <property type="entry name" value="PKD domain"/>
    <property type="match status" value="5"/>
</dbReference>
<reference evidence="3" key="1">
    <citation type="journal article" date="2022" name="Int. J. Syst. Evol. Microbiol.">
        <title>Anaeromyxobacter oryzae sp. nov., Anaeromyxobacter diazotrophicus sp. nov. and Anaeromyxobacter paludicola sp. nov., isolated from paddy soils.</title>
        <authorList>
            <person name="Itoh H."/>
            <person name="Xu Z."/>
            <person name="Mise K."/>
            <person name="Masuda Y."/>
            <person name="Ushijima N."/>
            <person name="Hayakawa C."/>
            <person name="Shiratori Y."/>
            <person name="Senoo K."/>
        </authorList>
    </citation>
    <scope>NUCLEOTIDE SEQUENCE [LARGE SCALE GENOMIC DNA]</scope>
    <source>
        <strain evidence="3">Red232</strain>
    </source>
</reference>
<evidence type="ECO:0000259" key="1">
    <source>
        <dbReference type="SMART" id="SM00089"/>
    </source>
</evidence>
<feature type="domain" description="PKD/Chitinase" evidence="1">
    <location>
        <begin position="229"/>
        <end position="314"/>
    </location>
</feature>
<dbReference type="PANTHER" id="PTHR46182">
    <property type="entry name" value="FI19480P1"/>
    <property type="match status" value="1"/>
</dbReference>
<dbReference type="InterPro" id="IPR013783">
    <property type="entry name" value="Ig-like_fold"/>
</dbReference>
<gene>
    <name evidence="2" type="ORF">AMOR_04750</name>
</gene>
<dbReference type="Proteomes" id="UP001162891">
    <property type="component" value="Chromosome"/>
</dbReference>
<feature type="domain" description="PKD/Chitinase" evidence="1">
    <location>
        <begin position="411"/>
        <end position="499"/>
    </location>
</feature>
<sequence length="823" mass="83797">MANHRLAGIAFACVLVSAAGCTKTSDHACSGAAPIAAAGPDRTVARNTAIPLSGSAAGASGDVSYFWRLETIPAGSTAALSAADTASPTLTPDVPGVYVASLTVRDGCAASAPDLVVVSVPNAAPFALAGSDVWVQPGASVTLRGGESADPDGDPLTFRWSLAVRPASSAAELSQADGPTPTLATDVAGTYVAVLVVSDGLAQSAPSAVVVHAGEAGLSEACLGVAPPVARAGPDQTLSYPTTVYLSGAASTGPSLSYRWTLTSAPAGSTAPLNGATTVSPTLWPDRSGVYVVTLVVNDGCQDSPEDAATITIPNHAPTAYAYNPGTVPVLVPMTLDVSAYDYDRDPITYAWTVARAPAGSVARISDPTLPRPSFTPDVEGQYVFSVVVSDGSLTSTPATLTVTAANQPPVARAGSDRSAKVGGTVTLDASASTDANGTSLQYTWSLTKPAGSAVTLSGADTATASFVPDVVGTYVAQVLVSDGVNAATDTVNVAVWPTVERLTHRVIDAAYSSALDVVVMVAADPDALYVLDPRTGAETAIALDLPPSSVSVGPDGHFAAVGHTKAVSYVDLVGGVVVKRLPATGDVAEVALGNGYVYWLPRTSPDRIRILSLDLATGAESYVVSAQTGTGRVQLSPTGGALYVAPLTTYGYGGAIEHYDVSGGNLFLTTSSSSGTSSCGDLWMSQSGTRVFTRCGAAYRASSSWIEDLAFAGSISPDPSAYSSWFTVRHLADSTAAGELSAIASDDASSYSAADDRTLRRYRADGLSLLEIAPFPSEALNGTAYAWSGRFVFYRADGSERYVILQLPPAAGALDDFGIATF</sequence>
<protein>
    <recommendedName>
        <fullName evidence="1">PKD/Chitinase domain-containing protein</fullName>
    </recommendedName>
</protein>
<dbReference type="InterPro" id="IPR029865">
    <property type="entry name" value="KIAA0319-like"/>
</dbReference>
<proteinExistence type="predicted"/>
<dbReference type="Gene3D" id="2.60.40.10">
    <property type="entry name" value="Immunoglobulins"/>
    <property type="match status" value="5"/>
</dbReference>
<feature type="domain" description="PKD/Chitinase" evidence="1">
    <location>
        <begin position="130"/>
        <end position="212"/>
    </location>
</feature>
<keyword evidence="3" id="KW-1185">Reference proteome</keyword>
<dbReference type="EMBL" id="AP025591">
    <property type="protein sequence ID" value="BDG01479.1"/>
    <property type="molecule type" value="Genomic_DNA"/>
</dbReference>
<dbReference type="Pfam" id="PF17963">
    <property type="entry name" value="Big_9"/>
    <property type="match status" value="1"/>
</dbReference>
<dbReference type="SUPFAM" id="SSF69322">
    <property type="entry name" value="Tricorn protease domain 2"/>
    <property type="match status" value="1"/>
</dbReference>
<feature type="domain" description="PKD/Chitinase" evidence="1">
    <location>
        <begin position="35"/>
        <end position="121"/>
    </location>
</feature>
<evidence type="ECO:0000313" key="3">
    <source>
        <dbReference type="Proteomes" id="UP001162891"/>
    </source>
</evidence>
<dbReference type="PANTHER" id="PTHR46182:SF2">
    <property type="entry name" value="FI19480P1"/>
    <property type="match status" value="1"/>
</dbReference>
<feature type="domain" description="PKD/Chitinase" evidence="1">
    <location>
        <begin position="319"/>
        <end position="406"/>
    </location>
</feature>
<accession>A0ABM7WPT1</accession>
<dbReference type="SMART" id="SM00089">
    <property type="entry name" value="PKD"/>
    <property type="match status" value="5"/>
</dbReference>
<dbReference type="RefSeq" id="WP_248358049.1">
    <property type="nucleotide sequence ID" value="NZ_AP025591.1"/>
</dbReference>
<dbReference type="InterPro" id="IPR035986">
    <property type="entry name" value="PKD_dom_sf"/>
</dbReference>
<dbReference type="InterPro" id="IPR022409">
    <property type="entry name" value="PKD/Chitinase_dom"/>
</dbReference>
<evidence type="ECO:0000313" key="2">
    <source>
        <dbReference type="EMBL" id="BDG01479.1"/>
    </source>
</evidence>